<reference evidence="2" key="1">
    <citation type="submission" date="2021-09" db="EMBL/GenBank/DDBJ databases">
        <authorList>
            <consortium name="AG Swart"/>
            <person name="Singh M."/>
            <person name="Singh A."/>
            <person name="Seah K."/>
            <person name="Emmerich C."/>
        </authorList>
    </citation>
    <scope>NUCLEOTIDE SEQUENCE</scope>
    <source>
        <strain evidence="2">ATCC30299</strain>
    </source>
</reference>
<evidence type="ECO:0000313" key="3">
    <source>
        <dbReference type="Proteomes" id="UP001162131"/>
    </source>
</evidence>
<dbReference type="GO" id="GO:0008289">
    <property type="term" value="F:lipid binding"/>
    <property type="evidence" value="ECO:0007669"/>
    <property type="project" value="InterPro"/>
</dbReference>
<keyword evidence="3" id="KW-1185">Reference proteome</keyword>
<comment type="caution">
    <text evidence="2">The sequence shown here is derived from an EMBL/GenBank/DDBJ whole genome shotgun (WGS) entry which is preliminary data.</text>
</comment>
<dbReference type="Pfam" id="PF01852">
    <property type="entry name" value="START"/>
    <property type="match status" value="1"/>
</dbReference>
<proteinExistence type="predicted"/>
<dbReference type="SUPFAM" id="SSF55961">
    <property type="entry name" value="Bet v1-like"/>
    <property type="match status" value="1"/>
</dbReference>
<dbReference type="EMBL" id="CAJZBQ010000047">
    <property type="protein sequence ID" value="CAG9329072.1"/>
    <property type="molecule type" value="Genomic_DNA"/>
</dbReference>
<gene>
    <name evidence="2" type="ORF">BSTOLATCC_MIC47906</name>
</gene>
<dbReference type="InterPro" id="IPR002913">
    <property type="entry name" value="START_lipid-bd_dom"/>
</dbReference>
<dbReference type="Gene3D" id="3.30.530.20">
    <property type="match status" value="1"/>
</dbReference>
<accession>A0AAU9JPA8</accession>
<feature type="domain" description="START" evidence="1">
    <location>
        <begin position="21"/>
        <end position="186"/>
    </location>
</feature>
<organism evidence="2 3">
    <name type="scientific">Blepharisma stoltei</name>
    <dbReference type="NCBI Taxonomy" id="1481888"/>
    <lineage>
        <taxon>Eukaryota</taxon>
        <taxon>Sar</taxon>
        <taxon>Alveolata</taxon>
        <taxon>Ciliophora</taxon>
        <taxon>Postciliodesmatophora</taxon>
        <taxon>Heterotrichea</taxon>
        <taxon>Heterotrichida</taxon>
        <taxon>Blepharismidae</taxon>
        <taxon>Blepharisma</taxon>
    </lineage>
</organism>
<dbReference type="AlphaFoldDB" id="A0AAU9JPA8"/>
<dbReference type="InterPro" id="IPR023393">
    <property type="entry name" value="START-like_dom_sf"/>
</dbReference>
<name>A0AAU9JPA8_9CILI</name>
<protein>
    <recommendedName>
        <fullName evidence="1">START domain-containing protein</fullName>
    </recommendedName>
</protein>
<sequence length="201" mass="23593">MLGYDFEAALDAAYGSAMRHFVNRNSWMPYRFEDVLAVYKKPHGNGKNIIIAEIMINRSSTEIQDYIYDIQNWKHWHKLYKKSKLLVELQNNVKVIYLATKHIGFIRGREFILASKKFEINGYKTVLFTSVEYDCSCLFYKVKAWCHFFYFVINQINEKESCLTLLCHFDPKGVNLSALNSKIIHKFVRNLIGLKATLEKT</sequence>
<evidence type="ECO:0000259" key="1">
    <source>
        <dbReference type="Pfam" id="PF01852"/>
    </source>
</evidence>
<dbReference type="Proteomes" id="UP001162131">
    <property type="component" value="Unassembled WGS sequence"/>
</dbReference>
<evidence type="ECO:0000313" key="2">
    <source>
        <dbReference type="EMBL" id="CAG9329072.1"/>
    </source>
</evidence>